<feature type="compositionally biased region" description="Basic and acidic residues" evidence="1">
    <location>
        <begin position="203"/>
        <end position="241"/>
    </location>
</feature>
<feature type="compositionally biased region" description="Basic and acidic residues" evidence="1">
    <location>
        <begin position="74"/>
        <end position="85"/>
    </location>
</feature>
<reference evidence="2 3" key="1">
    <citation type="journal article" date="2020" name="IScience">
        <title>Genome Sequencing of the Endangered Kingdonia uniflora (Circaeasteraceae, Ranunculales) Reveals Potential Mechanisms of Evolutionary Specialization.</title>
        <authorList>
            <person name="Sun Y."/>
            <person name="Deng T."/>
            <person name="Zhang A."/>
            <person name="Moore M.J."/>
            <person name="Landis J.B."/>
            <person name="Lin N."/>
            <person name="Zhang H."/>
            <person name="Zhang X."/>
            <person name="Huang J."/>
            <person name="Zhang X."/>
            <person name="Sun H."/>
            <person name="Wang H."/>
        </authorList>
    </citation>
    <scope>NUCLEOTIDE SEQUENCE [LARGE SCALE GENOMIC DNA]</scope>
    <source>
        <strain evidence="2">TB1705</strain>
        <tissue evidence="2">Leaf</tissue>
    </source>
</reference>
<evidence type="ECO:0000313" key="3">
    <source>
        <dbReference type="Proteomes" id="UP000541444"/>
    </source>
</evidence>
<protein>
    <recommendedName>
        <fullName evidence="4">Btz domain-containing protein</fullName>
    </recommendedName>
</protein>
<feature type="region of interest" description="Disordered" evidence="1">
    <location>
        <begin position="1"/>
        <end position="285"/>
    </location>
</feature>
<feature type="compositionally biased region" description="Polar residues" evidence="1">
    <location>
        <begin position="86"/>
        <end position="100"/>
    </location>
</feature>
<evidence type="ECO:0008006" key="4">
    <source>
        <dbReference type="Google" id="ProtNLM"/>
    </source>
</evidence>
<keyword evidence="3" id="KW-1185">Reference proteome</keyword>
<proteinExistence type="predicted"/>
<feature type="compositionally biased region" description="Basic and acidic residues" evidence="1">
    <location>
        <begin position="34"/>
        <end position="43"/>
    </location>
</feature>
<dbReference type="PANTHER" id="PTHR36364">
    <property type="entry name" value="OS03G0203000 PROTEIN"/>
    <property type="match status" value="1"/>
</dbReference>
<dbReference type="PANTHER" id="PTHR36364:SF1">
    <property type="entry name" value="OS03G0203000 PROTEIN"/>
    <property type="match status" value="1"/>
</dbReference>
<dbReference type="EMBL" id="JACGCM010002535">
    <property type="protein sequence ID" value="KAF6139059.1"/>
    <property type="molecule type" value="Genomic_DNA"/>
</dbReference>
<feature type="compositionally biased region" description="Basic and acidic residues" evidence="1">
    <location>
        <begin position="101"/>
        <end position="157"/>
    </location>
</feature>
<sequence length="321" mass="36657">MSHNCYYLGCSPKRSRRDGKPATEKKSSTNHNLDPVDRADQDIKHHRRLQDALPLEAPLEHDLKVGADATNTEVNRKPDGLKDATKGSSDPTKASRSRSFYQHDERDSARQDGRSFGHRSTAEHGRENERNGQSGDRKTDMQDRQKRDERTKDRNVWNHDGFSELEANVPPLPPTRKRPAFRENKMEPEAADTARVTAIGSEKSTHVEKPVSGNTRRDERGGRYPHDLDRTDRPYRRDRAPPPRGDAQRAGFTDRERFGGNGSGLRDRFSGRPGERNRYLPNSPSSFRVEKWKHDMYDEANRSPTKNEEDEIAKVEALLAL</sequence>
<feature type="compositionally biased region" description="Basic and acidic residues" evidence="1">
    <location>
        <begin position="265"/>
        <end position="278"/>
    </location>
</feature>
<evidence type="ECO:0000313" key="2">
    <source>
        <dbReference type="EMBL" id="KAF6139059.1"/>
    </source>
</evidence>
<evidence type="ECO:0000256" key="1">
    <source>
        <dbReference type="SAM" id="MobiDB-lite"/>
    </source>
</evidence>
<comment type="caution">
    <text evidence="2">The sequence shown here is derived from an EMBL/GenBank/DDBJ whole genome shotgun (WGS) entry which is preliminary data.</text>
</comment>
<gene>
    <name evidence="2" type="ORF">GIB67_010785</name>
</gene>
<dbReference type="OrthoDB" id="1920561at2759"/>
<dbReference type="Proteomes" id="UP000541444">
    <property type="component" value="Unassembled WGS sequence"/>
</dbReference>
<name>A0A7J7L912_9MAGN</name>
<organism evidence="2 3">
    <name type="scientific">Kingdonia uniflora</name>
    <dbReference type="NCBI Taxonomy" id="39325"/>
    <lineage>
        <taxon>Eukaryota</taxon>
        <taxon>Viridiplantae</taxon>
        <taxon>Streptophyta</taxon>
        <taxon>Embryophyta</taxon>
        <taxon>Tracheophyta</taxon>
        <taxon>Spermatophyta</taxon>
        <taxon>Magnoliopsida</taxon>
        <taxon>Ranunculales</taxon>
        <taxon>Circaeasteraceae</taxon>
        <taxon>Kingdonia</taxon>
    </lineage>
</organism>
<dbReference type="AlphaFoldDB" id="A0A7J7L912"/>
<feature type="compositionally biased region" description="Basic and acidic residues" evidence="1">
    <location>
        <begin position="18"/>
        <end position="27"/>
    </location>
</feature>
<accession>A0A7J7L912</accession>